<name>A0ABR9F2Z4_9GAMM</name>
<reference evidence="2 3" key="1">
    <citation type="submission" date="2020-07" db="EMBL/GenBank/DDBJ databases">
        <title>Halophilic bacteria isolated from french cheeses.</title>
        <authorList>
            <person name="Kothe C.I."/>
            <person name="Farah-Kraiem B."/>
            <person name="Renault P."/>
            <person name="Dridi B."/>
        </authorList>
    </citation>
    <scope>NUCLEOTIDE SEQUENCE [LARGE SCALE GENOMIC DNA]</scope>
    <source>
        <strain evidence="2 3">FME1</strain>
    </source>
</reference>
<dbReference type="RefSeq" id="WP_096281465.1">
    <property type="nucleotide sequence ID" value="NZ_CBCSBM010000001.1"/>
</dbReference>
<accession>A0ABR9F2Z4</accession>
<feature type="chain" id="PRO_5045911835" evidence="1">
    <location>
        <begin position="25"/>
        <end position="145"/>
    </location>
</feature>
<evidence type="ECO:0000256" key="1">
    <source>
        <dbReference type="SAM" id="SignalP"/>
    </source>
</evidence>
<evidence type="ECO:0000313" key="3">
    <source>
        <dbReference type="Proteomes" id="UP001645039"/>
    </source>
</evidence>
<dbReference type="Proteomes" id="UP001645039">
    <property type="component" value="Unassembled WGS sequence"/>
</dbReference>
<organism evidence="2 3">
    <name type="scientific">Halomonas casei</name>
    <dbReference type="NCBI Taxonomy" id="2742613"/>
    <lineage>
        <taxon>Bacteria</taxon>
        <taxon>Pseudomonadati</taxon>
        <taxon>Pseudomonadota</taxon>
        <taxon>Gammaproteobacteria</taxon>
        <taxon>Oceanospirillales</taxon>
        <taxon>Halomonadaceae</taxon>
        <taxon>Halomonas</taxon>
    </lineage>
</organism>
<evidence type="ECO:0000313" key="2">
    <source>
        <dbReference type="EMBL" id="MBE0400847.1"/>
    </source>
</evidence>
<comment type="caution">
    <text evidence="2">The sequence shown here is derived from an EMBL/GenBank/DDBJ whole genome shotgun (WGS) entry which is preliminary data.</text>
</comment>
<feature type="signal peptide" evidence="1">
    <location>
        <begin position="1"/>
        <end position="24"/>
    </location>
</feature>
<dbReference type="InterPro" id="IPR019637">
    <property type="entry name" value="DUF2501"/>
</dbReference>
<keyword evidence="1" id="KW-0732">Signal</keyword>
<sequence length="145" mass="14972">MAMRIKSIATTGLVSILLAGQAYAFDINSVTDRASNMASSGGSSNLLSSLSSGSFNFANLENLTGVLSYCQENGYLGSNADIAKSQVMSRLGLESEPEENQSYQEGLSGMLQGDGESFNLSALGDQVGERACGMAADQAMSFAGG</sequence>
<dbReference type="EMBL" id="RRZD01000010">
    <property type="protein sequence ID" value="MBE0400847.1"/>
    <property type="molecule type" value="Genomic_DNA"/>
</dbReference>
<protein>
    <submittedName>
        <fullName evidence="2">DUF2501 domain-containing protein</fullName>
    </submittedName>
</protein>
<dbReference type="Pfam" id="PF10696">
    <property type="entry name" value="DUF2501"/>
    <property type="match status" value="1"/>
</dbReference>
<keyword evidence="3" id="KW-1185">Reference proteome</keyword>
<gene>
    <name evidence="2" type="ORF">EI168_12110</name>
</gene>
<proteinExistence type="predicted"/>